<proteinExistence type="predicted"/>
<evidence type="ECO:0000313" key="2">
    <source>
        <dbReference type="Proteomes" id="UP001149860"/>
    </source>
</evidence>
<accession>A0ACD5DDI5</accession>
<dbReference type="Proteomes" id="UP001149860">
    <property type="component" value="Chromosome"/>
</dbReference>
<protein>
    <submittedName>
        <fullName evidence="1">Uncharacterized protein</fullName>
    </submittedName>
</protein>
<keyword evidence="2" id="KW-1185">Reference proteome</keyword>
<sequence length="206" mass="23236">MTVEVTGPDYNFLPKAINEIRKLNQHSVYVGALKQVGDRTVEYMQMIVHVNEYGATIHPTTSQYLTIPMPIAGKRKAGQIDGLFFYMTKNGKPSLARNEGGQLVVYFLLAKEVRIPARSFLRTTEVKTRQRVRRLAVAGVTQLLHGHGTWKEVYNAIGQYVAREVKRTIATKSRPKNATITSVNKGFNNPLVDTGAMQRSIYWRVV</sequence>
<gene>
    <name evidence="1" type="ORF">O0236_007265</name>
</gene>
<dbReference type="EMBL" id="CP168151">
    <property type="protein sequence ID" value="XFD39229.1"/>
    <property type="molecule type" value="Genomic_DNA"/>
</dbReference>
<reference evidence="1" key="1">
    <citation type="submission" date="2024-08" db="EMBL/GenBank/DDBJ databases">
        <title>Lentilactobacillus sp. nov., isolated from tree bark.</title>
        <authorList>
            <person name="Phuengjayaem S."/>
            <person name="Tanasupawat S."/>
        </authorList>
    </citation>
    <scope>NUCLEOTIDE SEQUENCE</scope>
    <source>
        <strain evidence="1">SPB1-3</strain>
    </source>
</reference>
<organism evidence="1 2">
    <name type="scientific">Lentilactobacillus terminaliae</name>
    <dbReference type="NCBI Taxonomy" id="3003483"/>
    <lineage>
        <taxon>Bacteria</taxon>
        <taxon>Bacillati</taxon>
        <taxon>Bacillota</taxon>
        <taxon>Bacilli</taxon>
        <taxon>Lactobacillales</taxon>
        <taxon>Lactobacillaceae</taxon>
        <taxon>Lentilactobacillus</taxon>
    </lineage>
</organism>
<name>A0ACD5DDI5_9LACO</name>
<evidence type="ECO:0000313" key="1">
    <source>
        <dbReference type="EMBL" id="XFD39229.1"/>
    </source>
</evidence>